<organism evidence="1 2">
    <name type="scientific">Trichophyton rubrum</name>
    <name type="common">Athlete's foot fungus</name>
    <name type="synonym">Epidermophyton rubrum</name>
    <dbReference type="NCBI Taxonomy" id="5551"/>
    <lineage>
        <taxon>Eukaryota</taxon>
        <taxon>Fungi</taxon>
        <taxon>Dikarya</taxon>
        <taxon>Ascomycota</taxon>
        <taxon>Pezizomycotina</taxon>
        <taxon>Eurotiomycetes</taxon>
        <taxon>Eurotiomycetidae</taxon>
        <taxon>Onygenales</taxon>
        <taxon>Arthrodermataceae</taxon>
        <taxon>Trichophyton</taxon>
    </lineage>
</organism>
<name>A0A178EQ76_TRIRU</name>
<evidence type="ECO:0000313" key="1">
    <source>
        <dbReference type="EMBL" id="OAL62194.1"/>
    </source>
</evidence>
<accession>A0A178EQ76</accession>
<dbReference type="EMBL" id="LHPM01000019">
    <property type="protein sequence ID" value="OAL62194.1"/>
    <property type="molecule type" value="Genomic_DNA"/>
</dbReference>
<evidence type="ECO:0000313" key="2">
    <source>
        <dbReference type="Proteomes" id="UP000243015"/>
    </source>
</evidence>
<dbReference type="AlphaFoldDB" id="A0A178EQ76"/>
<dbReference type="VEuPathDB" id="FungiDB:TERG_11988"/>
<reference evidence="1 2" key="1">
    <citation type="submission" date="2016-05" db="EMBL/GenBank/DDBJ databases">
        <title>Genome sequencing of Trichophyton rubrum CMCC(F)T1i isolated from hair.</title>
        <authorList>
            <person name="Zhan P."/>
            <person name="Tao Y."/>
            <person name="Liu W."/>
        </authorList>
    </citation>
    <scope>NUCLEOTIDE SEQUENCE [LARGE SCALE GENOMIC DNA]</scope>
    <source>
        <strain evidence="2">CMCC(F)T1i</strain>
    </source>
</reference>
<sequence length="125" mass="13677">MAESTGVDQIKAALQLCLTQCQATYQNVTAFPMRFEDDDTGAFRNFNNSKGLASIFAISNVEECVISPNDKMPGTSEYLATRRTFTAKLAEAAAIARGRAQSVDFAELLDRSHQLSLAKSQCMNM</sequence>
<comment type="caution">
    <text evidence="1">The sequence shown here is derived from an EMBL/GenBank/DDBJ whole genome shotgun (WGS) entry which is preliminary data.</text>
</comment>
<protein>
    <submittedName>
        <fullName evidence="1">Uncharacterized protein</fullName>
    </submittedName>
</protein>
<gene>
    <name evidence="1" type="ORF">A7C99_6771</name>
</gene>
<dbReference type="Proteomes" id="UP000243015">
    <property type="component" value="Unassembled WGS sequence"/>
</dbReference>
<proteinExistence type="predicted"/>